<evidence type="ECO:0000256" key="7">
    <source>
        <dbReference type="ARBA" id="ARBA00022806"/>
    </source>
</evidence>
<evidence type="ECO:0000256" key="6">
    <source>
        <dbReference type="ARBA" id="ARBA00022801"/>
    </source>
</evidence>
<keyword evidence="8" id="KW-0067">ATP-binding</keyword>
<dbReference type="Gene3D" id="3.40.50.300">
    <property type="entry name" value="P-loop containing nucleotide triphosphate hydrolases"/>
    <property type="match status" value="2"/>
</dbReference>
<dbReference type="GO" id="GO:0051607">
    <property type="term" value="P:defense response to virus"/>
    <property type="evidence" value="ECO:0007669"/>
    <property type="project" value="UniProtKB-KW"/>
</dbReference>
<dbReference type="GO" id="GO:0004518">
    <property type="term" value="F:nuclease activity"/>
    <property type="evidence" value="ECO:0007669"/>
    <property type="project" value="UniProtKB-KW"/>
</dbReference>
<dbReference type="PATRIC" id="fig|1265822.4.peg.1710"/>
<gene>
    <name evidence="11" type="ORF">MCOL2_08381</name>
</gene>
<dbReference type="SMART" id="SM00490">
    <property type="entry name" value="HELICc"/>
    <property type="match status" value="1"/>
</dbReference>
<dbReference type="GO" id="GO:0016787">
    <property type="term" value="F:hydrolase activity"/>
    <property type="evidence" value="ECO:0007669"/>
    <property type="project" value="UniProtKB-KW"/>
</dbReference>
<comment type="similarity">
    <text evidence="2">In the central section; belongs to the CRISPR-associated helicase Cas3 family.</text>
</comment>
<dbReference type="GO" id="GO:0003724">
    <property type="term" value="F:RNA helicase activity"/>
    <property type="evidence" value="ECO:0007669"/>
    <property type="project" value="TreeGrafter"/>
</dbReference>
<dbReference type="Proteomes" id="UP000019241">
    <property type="component" value="Unassembled WGS sequence"/>
</dbReference>
<evidence type="ECO:0000313" key="12">
    <source>
        <dbReference type="Proteomes" id="UP000019241"/>
    </source>
</evidence>
<dbReference type="InterPro" id="IPR038257">
    <property type="entry name" value="CRISPR-assoc_Cas3_HD_sf"/>
</dbReference>
<dbReference type="SUPFAM" id="SSF52540">
    <property type="entry name" value="P-loop containing nucleoside triphosphate hydrolases"/>
    <property type="match status" value="1"/>
</dbReference>
<evidence type="ECO:0000259" key="10">
    <source>
        <dbReference type="PROSITE" id="PS51643"/>
    </source>
</evidence>
<protein>
    <submittedName>
        <fullName evidence="11">CRISPR-associated helicase Cas3</fullName>
    </submittedName>
</protein>
<dbReference type="AlphaFoldDB" id="W7DT86"/>
<dbReference type="InterPro" id="IPR006474">
    <property type="entry name" value="Helicase_Cas3_CRISPR-ass_core"/>
</dbReference>
<reference evidence="11 12" key="1">
    <citation type="submission" date="2012-12" db="EMBL/GenBank/DDBJ databases">
        <title>Novel taxa of Listeriaceae from agricultural environments in the United States.</title>
        <authorList>
            <person name="den Bakker H.C."/>
            <person name="Allred A."/>
            <person name="Warchocki S."/>
            <person name="Wright E.M."/>
            <person name="Burrell A."/>
            <person name="Nightingale K.K."/>
            <person name="Kephart D."/>
            <person name="Wiedmann M."/>
        </authorList>
    </citation>
    <scope>NUCLEOTIDE SEQUENCE [LARGE SCALE GENOMIC DNA]</scope>
    <source>
        <strain evidence="11 12">FSL S10-1203</strain>
    </source>
</reference>
<feature type="domain" description="HD Cas3-type" evidence="10">
    <location>
        <begin position="7"/>
        <end position="184"/>
    </location>
</feature>
<dbReference type="InterPro" id="IPR050547">
    <property type="entry name" value="DEAD_box_RNA_helicases"/>
</dbReference>
<keyword evidence="5" id="KW-0547">Nucleotide-binding</keyword>
<dbReference type="Pfam" id="PF22590">
    <property type="entry name" value="Cas3-like_C_2"/>
    <property type="match status" value="1"/>
</dbReference>
<evidence type="ECO:0000256" key="3">
    <source>
        <dbReference type="ARBA" id="ARBA00022722"/>
    </source>
</evidence>
<dbReference type="InterPro" id="IPR014001">
    <property type="entry name" value="Helicase_ATP-bd"/>
</dbReference>
<dbReference type="Gene3D" id="1.10.3210.30">
    <property type="match status" value="1"/>
</dbReference>
<keyword evidence="6" id="KW-0378">Hydrolase</keyword>
<name>W7DT86_9LIST</name>
<dbReference type="EMBL" id="AODM01000027">
    <property type="protein sequence ID" value="EUJ57889.1"/>
    <property type="molecule type" value="Genomic_DNA"/>
</dbReference>
<evidence type="ECO:0000256" key="5">
    <source>
        <dbReference type="ARBA" id="ARBA00022741"/>
    </source>
</evidence>
<accession>W7DT86</accession>
<sequence>MKKFYAKSNPKETIQEHTDKLIENFILLKHLYSNIRVDWELLYEICVLHDLGKMGNKFQEKLKSKQKMVKGEIPHGWLSIAFIDYKRLKKEGYSVEEIGVIFQAIAYHHDRNYSFEIEELEAEFLELEEPASQFYYDKWKLPIPPAKKLNLRYFSIGEHTFENDYENFKKYVLLKGLLNRIDYAASASIPVEWENQFLERDLAVWKKNKGISEWNALQQFMNAHQNENVVVIAQTGMGKTEAGLLWLGDAKGFFTLPLKTAINSIYERVKDDILTEKVDTQVGLLHSDIFSRYLLDEKEYDIAEYITRTKQLSLPLTICTLDQIFDIVYRYPGFEHKLATLSYSKVILDEVQMYSPDLLAYVIVGLKYIQTFGGKFAILTATLPGIVTHYMKEEKLEFTMPEKPFITDIFRHSVCVKHRELDIQDILEHANRKRVLVICNTVNKAKEIFSALQTAGVNTKLFHSQFIRADRRQKEQEIFQDGQVGSEFEGVWVATQVVEASLDIDFDLLFTELSDINGLFQRMGRCYRKRENPAENNIFVYDGGEKKCNGVGFVVDKEIFQFSKEAIAVLGGKLLESKKMELIDEVYSYERLEGTEYNKLLQNNIDHLKDMGAYEIDKNEAKKRFRNILSVSVIPKSIFEENHRLITLYKNETNKFEKQKLWEKLKDLQVDVSAHLFEKSESKIEPLSKYKKLQILDCFYDNKTGVTRKERGKENKFF</sequence>
<dbReference type="PANTHER" id="PTHR47963:SF9">
    <property type="entry name" value="CRISPR-ASSOCIATED ENDONUCLEASE_HELICASE CAS3"/>
    <property type="match status" value="1"/>
</dbReference>
<dbReference type="InterPro" id="IPR027417">
    <property type="entry name" value="P-loop_NTPase"/>
</dbReference>
<organism evidence="11 12">
    <name type="scientific">Listeria fleischmannii FSL S10-1203</name>
    <dbReference type="NCBI Taxonomy" id="1265822"/>
    <lineage>
        <taxon>Bacteria</taxon>
        <taxon>Bacillati</taxon>
        <taxon>Bacillota</taxon>
        <taxon>Bacilli</taxon>
        <taxon>Bacillales</taxon>
        <taxon>Listeriaceae</taxon>
        <taxon>Listeria</taxon>
    </lineage>
</organism>
<dbReference type="InterPro" id="IPR001650">
    <property type="entry name" value="Helicase_C-like"/>
</dbReference>
<dbReference type="RefSeq" id="WP_036063328.1">
    <property type="nucleotide sequence ID" value="NZ_AODM01000027.1"/>
</dbReference>
<dbReference type="NCBIfam" id="TIGR01596">
    <property type="entry name" value="cas3_HD"/>
    <property type="match status" value="1"/>
</dbReference>
<evidence type="ECO:0000256" key="9">
    <source>
        <dbReference type="ARBA" id="ARBA00023118"/>
    </source>
</evidence>
<dbReference type="Pfam" id="PF00270">
    <property type="entry name" value="DEAD"/>
    <property type="match status" value="1"/>
</dbReference>
<dbReference type="GO" id="GO:0003723">
    <property type="term" value="F:RNA binding"/>
    <property type="evidence" value="ECO:0007669"/>
    <property type="project" value="TreeGrafter"/>
</dbReference>
<evidence type="ECO:0000256" key="8">
    <source>
        <dbReference type="ARBA" id="ARBA00022840"/>
    </source>
</evidence>
<dbReference type="PROSITE" id="PS51643">
    <property type="entry name" value="HD_CAS3"/>
    <property type="match status" value="1"/>
</dbReference>
<keyword evidence="4" id="KW-0479">Metal-binding</keyword>
<evidence type="ECO:0000256" key="2">
    <source>
        <dbReference type="ARBA" id="ARBA00009046"/>
    </source>
</evidence>
<dbReference type="CDD" id="cd09641">
    <property type="entry name" value="Cas3''_I"/>
    <property type="match status" value="1"/>
</dbReference>
<comment type="caution">
    <text evidence="11">The sequence shown here is derived from an EMBL/GenBank/DDBJ whole genome shotgun (WGS) entry which is preliminary data.</text>
</comment>
<dbReference type="GO" id="GO:0005524">
    <property type="term" value="F:ATP binding"/>
    <property type="evidence" value="ECO:0007669"/>
    <property type="project" value="UniProtKB-KW"/>
</dbReference>
<comment type="similarity">
    <text evidence="1">In the N-terminal section; belongs to the CRISPR-associated nuclease Cas3-HD family.</text>
</comment>
<dbReference type="InterPro" id="IPR054712">
    <property type="entry name" value="Cas3-like_dom"/>
</dbReference>
<keyword evidence="9" id="KW-0051">Antiviral defense</keyword>
<dbReference type="SMART" id="SM00487">
    <property type="entry name" value="DEXDc"/>
    <property type="match status" value="1"/>
</dbReference>
<dbReference type="InterPro" id="IPR006483">
    <property type="entry name" value="CRISPR-assoc_Cas3_HD"/>
</dbReference>
<evidence type="ECO:0000256" key="4">
    <source>
        <dbReference type="ARBA" id="ARBA00022723"/>
    </source>
</evidence>
<evidence type="ECO:0000313" key="11">
    <source>
        <dbReference type="EMBL" id="EUJ57889.1"/>
    </source>
</evidence>
<dbReference type="SUPFAM" id="SSF109604">
    <property type="entry name" value="HD-domain/PDEase-like"/>
    <property type="match status" value="1"/>
</dbReference>
<dbReference type="GO" id="GO:0046872">
    <property type="term" value="F:metal ion binding"/>
    <property type="evidence" value="ECO:0007669"/>
    <property type="project" value="UniProtKB-KW"/>
</dbReference>
<dbReference type="NCBIfam" id="TIGR01587">
    <property type="entry name" value="cas3_core"/>
    <property type="match status" value="1"/>
</dbReference>
<evidence type="ECO:0000256" key="1">
    <source>
        <dbReference type="ARBA" id="ARBA00006847"/>
    </source>
</evidence>
<dbReference type="PANTHER" id="PTHR47963">
    <property type="entry name" value="DEAD-BOX ATP-DEPENDENT RNA HELICASE 47, MITOCHONDRIAL"/>
    <property type="match status" value="1"/>
</dbReference>
<dbReference type="InterPro" id="IPR011545">
    <property type="entry name" value="DEAD/DEAH_box_helicase_dom"/>
</dbReference>
<proteinExistence type="inferred from homology"/>
<keyword evidence="3" id="KW-0540">Nuclease</keyword>
<keyword evidence="7" id="KW-0347">Helicase</keyword>